<evidence type="ECO:0000313" key="3">
    <source>
        <dbReference type="Proteomes" id="UP000198611"/>
    </source>
</evidence>
<gene>
    <name evidence="2" type="ORF">SAMN05660831_01657</name>
</gene>
<comment type="similarity">
    <text evidence="1">Belongs to the UPF0270 family.</text>
</comment>
<dbReference type="AlphaFoldDB" id="A0A1I1SCS7"/>
<dbReference type="SUPFAM" id="SSF118001">
    <property type="entry name" value="YehU-like"/>
    <property type="match status" value="1"/>
</dbReference>
<evidence type="ECO:0000313" key="2">
    <source>
        <dbReference type="EMBL" id="SFD44324.1"/>
    </source>
</evidence>
<dbReference type="Gene3D" id="1.10.10.610">
    <property type="entry name" value="YehU-like"/>
    <property type="match status" value="1"/>
</dbReference>
<dbReference type="Pfam" id="PF06794">
    <property type="entry name" value="UPF0270"/>
    <property type="match status" value="1"/>
</dbReference>
<dbReference type="Proteomes" id="UP000198611">
    <property type="component" value="Unassembled WGS sequence"/>
</dbReference>
<dbReference type="InterPro" id="IPR036685">
    <property type="entry name" value="YehU-like_sf"/>
</dbReference>
<dbReference type="InterPro" id="IPR010648">
    <property type="entry name" value="UPF0270"/>
</dbReference>
<protein>
    <recommendedName>
        <fullName evidence="4">YheU family protein</fullName>
    </recommendedName>
</protein>
<sequence length="78" mass="8694">MPVRVPPQSLEPATLESVLEEIVTRDSTDYGEVPVSVETAREQLRNRLYSGEAALVFDEESATLDVVPAEHAPRERDE</sequence>
<dbReference type="STRING" id="1123397.SAMN05660831_01657"/>
<keyword evidence="3" id="KW-1185">Reference proteome</keyword>
<organism evidence="2 3">
    <name type="scientific">Thiohalospira halophila DSM 15071</name>
    <dbReference type="NCBI Taxonomy" id="1123397"/>
    <lineage>
        <taxon>Bacteria</taxon>
        <taxon>Pseudomonadati</taxon>
        <taxon>Pseudomonadota</taxon>
        <taxon>Gammaproteobacteria</taxon>
        <taxon>Thiohalospirales</taxon>
        <taxon>Thiohalospiraceae</taxon>
        <taxon>Thiohalospira</taxon>
    </lineage>
</organism>
<dbReference type="OrthoDB" id="6120729at2"/>
<dbReference type="EMBL" id="FOMJ01000005">
    <property type="protein sequence ID" value="SFD44324.1"/>
    <property type="molecule type" value="Genomic_DNA"/>
</dbReference>
<name>A0A1I1SCS7_9GAMM</name>
<accession>A0A1I1SCS7</accession>
<proteinExistence type="inferred from homology"/>
<evidence type="ECO:0008006" key="4">
    <source>
        <dbReference type="Google" id="ProtNLM"/>
    </source>
</evidence>
<dbReference type="RefSeq" id="WP_093428300.1">
    <property type="nucleotide sequence ID" value="NZ_FOMJ01000005.1"/>
</dbReference>
<evidence type="ECO:0000256" key="1">
    <source>
        <dbReference type="ARBA" id="ARBA00006450"/>
    </source>
</evidence>
<reference evidence="2 3" key="1">
    <citation type="submission" date="2016-10" db="EMBL/GenBank/DDBJ databases">
        <authorList>
            <person name="de Groot N.N."/>
        </authorList>
    </citation>
    <scope>NUCLEOTIDE SEQUENCE [LARGE SCALE GENOMIC DNA]</scope>
    <source>
        <strain evidence="2 3">HL3</strain>
    </source>
</reference>